<evidence type="ECO:0000256" key="4">
    <source>
        <dbReference type="ARBA" id="ARBA00022723"/>
    </source>
</evidence>
<sequence>MQVFEMPLQQISVSPLDWVKENTNASTQNQDWKAQEPMFTTSSQHPPERCASQASTLSNNHDICRICHCEGDSEVPLIAPCYCAGSLRYVHQACLQQWIKSSDIRSCELCKFQFIMQSKIKPFSEWQTLEMSGVERRKLLCSVTFHAVALTCVVWSLYVLIDRTAEEIYKGILEWPFWTKLIVVAIGFTGGIVFMYIQCKAYLHLCRRWKAFNRVIFVQNAPEKVALPPSNSQPPVAREESLLVSETCCGVVTSADVGKGKRRGNELANATSVDSTFHGGKWKSSCKSRVEEKQHERPVSVSDNILLTCTESGNEELLKRVTVVDNGNDYQSLVSETLDGYGICDISNLKDSDCQDSTANISSIKFSYDDLSHVIVDNCLTENEYEEMSHLLQEENRKCESVCRIGGSRQGAVGFVFLPSLASPLARQTEAEGRGVFQDRDIPNTSTSCTVSSSSSEESVRSPSIRLLQQNRKSLNDTGLSLKQLQTPSLPARPWTVGPSNSGVKRVSDVASDQTGEVPAATARPKFSLGSQSPLISVAPVNEDSTNAT</sequence>
<evidence type="ECO:0000256" key="8">
    <source>
        <dbReference type="ARBA" id="ARBA00023329"/>
    </source>
</evidence>
<dbReference type="PROSITE" id="PS51292">
    <property type="entry name" value="ZF_RING_CH"/>
    <property type="match status" value="1"/>
</dbReference>
<proteinExistence type="predicted"/>
<evidence type="ECO:0000256" key="11">
    <source>
        <dbReference type="SAM" id="Phobius"/>
    </source>
</evidence>
<evidence type="ECO:0000256" key="3">
    <source>
        <dbReference type="ARBA" id="ARBA00004520"/>
    </source>
</evidence>
<keyword evidence="8" id="KW-0968">Cytoplasmic vesicle</keyword>
<reference evidence="14 15" key="1">
    <citation type="submission" date="2017-12" db="EMBL/GenBank/DDBJ databases">
        <title>Hemimetabolous genomes reveal molecular basis of termite eusociality.</title>
        <authorList>
            <person name="Harrison M.C."/>
            <person name="Jongepier E."/>
            <person name="Robertson H.M."/>
            <person name="Arning N."/>
            <person name="Bitard-Feildel T."/>
            <person name="Chao H."/>
            <person name="Childers C.P."/>
            <person name="Dinh H."/>
            <person name="Doddapaneni H."/>
            <person name="Dugan S."/>
            <person name="Gowin J."/>
            <person name="Greiner C."/>
            <person name="Han Y."/>
            <person name="Hu H."/>
            <person name="Hughes D.S.T."/>
            <person name="Huylmans A.-K."/>
            <person name="Kemena C."/>
            <person name="Kremer L.P.M."/>
            <person name="Lee S.L."/>
            <person name="Lopez-Ezquerra A."/>
            <person name="Mallet L."/>
            <person name="Monroy-Kuhn J.M."/>
            <person name="Moser A."/>
            <person name="Murali S.C."/>
            <person name="Muzny D.M."/>
            <person name="Otani S."/>
            <person name="Piulachs M.-D."/>
            <person name="Poelchau M."/>
            <person name="Qu J."/>
            <person name="Schaub F."/>
            <person name="Wada-Katsumata A."/>
            <person name="Worley K.C."/>
            <person name="Xie Q."/>
            <person name="Ylla G."/>
            <person name="Poulsen M."/>
            <person name="Gibbs R.A."/>
            <person name="Schal C."/>
            <person name="Richards S."/>
            <person name="Belles X."/>
            <person name="Korb J."/>
            <person name="Bornberg-Bauer E."/>
        </authorList>
    </citation>
    <scope>NUCLEOTIDE SEQUENCE [LARGE SCALE GENOMIC DNA]</scope>
    <source>
        <tissue evidence="14">Whole body</tissue>
    </source>
</reference>
<feature type="domain" description="RING-CH-type" evidence="13">
    <location>
        <begin position="56"/>
        <end position="117"/>
    </location>
</feature>
<dbReference type="Gene3D" id="3.30.40.10">
    <property type="entry name" value="Zinc/RING finger domain, C3HC4 (zinc finger)"/>
    <property type="match status" value="1"/>
</dbReference>
<evidence type="ECO:0000256" key="2">
    <source>
        <dbReference type="ARBA" id="ARBA00004439"/>
    </source>
</evidence>
<dbReference type="OrthoDB" id="264354at2759"/>
<keyword evidence="11" id="KW-0472">Membrane</keyword>
<evidence type="ECO:0000256" key="10">
    <source>
        <dbReference type="SAM" id="MobiDB-lite"/>
    </source>
</evidence>
<comment type="caution">
    <text evidence="14">The sequence shown here is derived from an EMBL/GenBank/DDBJ whole genome shotgun (WGS) entry which is preliminary data.</text>
</comment>
<dbReference type="PANTHER" id="PTHR45981">
    <property type="entry name" value="LD02310P"/>
    <property type="match status" value="1"/>
</dbReference>
<dbReference type="GO" id="GO:0002376">
    <property type="term" value="P:immune system process"/>
    <property type="evidence" value="ECO:0007669"/>
    <property type="project" value="UniProtKB-KW"/>
</dbReference>
<gene>
    <name evidence="14" type="primary">March8_1</name>
    <name evidence="14" type="ORF">B7P43_G12283</name>
</gene>
<dbReference type="SMART" id="SM00744">
    <property type="entry name" value="RINGv"/>
    <property type="match status" value="1"/>
</dbReference>
<dbReference type="InterPro" id="IPR013083">
    <property type="entry name" value="Znf_RING/FYVE/PHD"/>
</dbReference>
<evidence type="ECO:0000259" key="13">
    <source>
        <dbReference type="PROSITE" id="PS51292"/>
    </source>
</evidence>
<dbReference type="SUPFAM" id="SSF57850">
    <property type="entry name" value="RING/U-box"/>
    <property type="match status" value="1"/>
</dbReference>
<dbReference type="EMBL" id="NEVH01021207">
    <property type="protein sequence ID" value="PNF19890.1"/>
    <property type="molecule type" value="Genomic_DNA"/>
</dbReference>
<feature type="compositionally biased region" description="Basic and acidic residues" evidence="10">
    <location>
        <begin position="432"/>
        <end position="442"/>
    </location>
</feature>
<dbReference type="InterPro" id="IPR011016">
    <property type="entry name" value="Znf_RING-CH"/>
</dbReference>
<keyword evidence="15" id="KW-1185">Reference proteome</keyword>
<keyword evidence="11" id="KW-1133">Transmembrane helix</keyword>
<dbReference type="AlphaFoldDB" id="A0A2J7PU82"/>
<evidence type="ECO:0000256" key="1">
    <source>
        <dbReference type="ARBA" id="ARBA00004155"/>
    </source>
</evidence>
<dbReference type="InParanoid" id="A0A2J7PU82"/>
<evidence type="ECO:0000313" key="15">
    <source>
        <dbReference type="Proteomes" id="UP000235965"/>
    </source>
</evidence>
<dbReference type="EMBL" id="NEVH01021207">
    <property type="protein sequence ID" value="PNF19891.1"/>
    <property type="molecule type" value="Genomic_DNA"/>
</dbReference>
<dbReference type="Proteomes" id="UP000235965">
    <property type="component" value="Unassembled WGS sequence"/>
</dbReference>
<evidence type="ECO:0000313" key="14">
    <source>
        <dbReference type="EMBL" id="PNF19891.1"/>
    </source>
</evidence>
<organism evidence="14 15">
    <name type="scientific">Cryptotermes secundus</name>
    <dbReference type="NCBI Taxonomy" id="105785"/>
    <lineage>
        <taxon>Eukaryota</taxon>
        <taxon>Metazoa</taxon>
        <taxon>Ecdysozoa</taxon>
        <taxon>Arthropoda</taxon>
        <taxon>Hexapoda</taxon>
        <taxon>Insecta</taxon>
        <taxon>Pterygota</taxon>
        <taxon>Neoptera</taxon>
        <taxon>Polyneoptera</taxon>
        <taxon>Dictyoptera</taxon>
        <taxon>Blattodea</taxon>
        <taxon>Blattoidea</taxon>
        <taxon>Termitoidae</taxon>
        <taxon>Kalotermitidae</taxon>
        <taxon>Cryptotermitinae</taxon>
        <taxon>Cryptotermes</taxon>
    </lineage>
</organism>
<dbReference type="GO" id="GO:0031901">
    <property type="term" value="C:early endosome membrane"/>
    <property type="evidence" value="ECO:0007669"/>
    <property type="project" value="UniProtKB-SubCell"/>
</dbReference>
<dbReference type="PROSITE" id="PS50089">
    <property type="entry name" value="ZF_RING_2"/>
    <property type="match status" value="1"/>
</dbReference>
<evidence type="ECO:0000256" key="7">
    <source>
        <dbReference type="ARBA" id="ARBA00022859"/>
    </source>
</evidence>
<feature type="transmembrane region" description="Helical" evidence="11">
    <location>
        <begin position="181"/>
        <end position="203"/>
    </location>
</feature>
<feature type="region of interest" description="Disordered" evidence="10">
    <location>
        <begin position="484"/>
        <end position="549"/>
    </location>
</feature>
<feature type="transmembrane region" description="Helical" evidence="11">
    <location>
        <begin position="139"/>
        <end position="161"/>
    </location>
</feature>
<dbReference type="GO" id="GO:0008270">
    <property type="term" value="F:zinc ion binding"/>
    <property type="evidence" value="ECO:0007669"/>
    <property type="project" value="UniProtKB-KW"/>
</dbReference>
<evidence type="ECO:0000256" key="6">
    <source>
        <dbReference type="ARBA" id="ARBA00022833"/>
    </source>
</evidence>
<keyword evidence="7" id="KW-0391">Immunity</keyword>
<name>A0A2J7PU82_9NEOP</name>
<dbReference type="STRING" id="105785.A0A2J7PU82"/>
<dbReference type="GO" id="GO:0005765">
    <property type="term" value="C:lysosomal membrane"/>
    <property type="evidence" value="ECO:0007669"/>
    <property type="project" value="UniProtKB-SubCell"/>
</dbReference>
<dbReference type="InterPro" id="IPR001841">
    <property type="entry name" value="Znf_RING"/>
</dbReference>
<keyword evidence="4" id="KW-0479">Metal-binding</keyword>
<comment type="subcellular location">
    <subcellularLocation>
        <location evidence="2">Cytoplasmic vesicle membrane</location>
        <topology evidence="2">Multi-pass membrane protein</topology>
    </subcellularLocation>
    <subcellularLocation>
        <location evidence="3">Early endosome membrane</location>
        <topology evidence="3">Multi-pass membrane protein</topology>
    </subcellularLocation>
    <subcellularLocation>
        <location evidence="1">Lysosome membrane</location>
        <topology evidence="1">Multi-pass membrane protein</topology>
    </subcellularLocation>
</comment>
<accession>A0A2J7PU82</accession>
<feature type="compositionally biased region" description="Low complexity" evidence="10">
    <location>
        <begin position="445"/>
        <end position="464"/>
    </location>
</feature>
<keyword evidence="6" id="KW-0862">Zinc</keyword>
<dbReference type="CDD" id="cd16807">
    <property type="entry name" value="RING_CH-C4HC3_MARCH8"/>
    <property type="match status" value="1"/>
</dbReference>
<protein>
    <submittedName>
        <fullName evidence="14">E3 ubiquitin-protein ligase MARCH8</fullName>
    </submittedName>
</protein>
<evidence type="ECO:0000256" key="9">
    <source>
        <dbReference type="PROSITE-ProRule" id="PRU00175"/>
    </source>
</evidence>
<evidence type="ECO:0000256" key="5">
    <source>
        <dbReference type="ARBA" id="ARBA00022771"/>
    </source>
</evidence>
<keyword evidence="5 9" id="KW-0863">Zinc-finger</keyword>
<feature type="region of interest" description="Disordered" evidence="10">
    <location>
        <begin position="432"/>
        <end position="465"/>
    </location>
</feature>
<keyword evidence="11" id="KW-0812">Transmembrane</keyword>
<dbReference type="Pfam" id="PF12906">
    <property type="entry name" value="RINGv"/>
    <property type="match status" value="1"/>
</dbReference>
<feature type="domain" description="RING-type" evidence="12">
    <location>
        <begin position="64"/>
        <end position="111"/>
    </location>
</feature>
<evidence type="ECO:0000259" key="12">
    <source>
        <dbReference type="PROSITE" id="PS50089"/>
    </source>
</evidence>